<evidence type="ECO:0000256" key="2">
    <source>
        <dbReference type="SAM" id="Phobius"/>
    </source>
</evidence>
<dbReference type="EMBL" id="LVVL01000001">
    <property type="protein sequence ID" value="OAN15990.1"/>
    <property type="molecule type" value="Genomic_DNA"/>
</dbReference>
<feature type="region of interest" description="Disordered" evidence="1">
    <location>
        <begin position="148"/>
        <end position="180"/>
    </location>
</feature>
<evidence type="ECO:0000313" key="4">
    <source>
        <dbReference type="Proteomes" id="UP000078447"/>
    </source>
</evidence>
<proteinExistence type="predicted"/>
<keyword evidence="4" id="KW-1185">Reference proteome</keyword>
<keyword evidence="2" id="KW-0812">Transmembrane</keyword>
<name>A0ABX2VCP4_9BACL</name>
<gene>
    <name evidence="3" type="ORF">A3783_08660</name>
</gene>
<dbReference type="RefSeq" id="WP_028106716.1">
    <property type="nucleotide sequence ID" value="NZ_CP085018.1"/>
</dbReference>
<accession>A0ABX2VCP4</accession>
<evidence type="ECO:0000256" key="1">
    <source>
        <dbReference type="SAM" id="MobiDB-lite"/>
    </source>
</evidence>
<evidence type="ECO:0000313" key="3">
    <source>
        <dbReference type="EMBL" id="OAN15990.1"/>
    </source>
</evidence>
<dbReference type="Proteomes" id="UP000078447">
    <property type="component" value="Unassembled WGS sequence"/>
</dbReference>
<sequence>MREFGIRTLASLSEIDDMTFEEGGDGFFAGMPVFMVIFFVLMLSVIVISLISSASKGISTNGITTSLRHHASQLVTPSESGAQDYLTYIRSLSVFPVEKTNLEPVRLAKGILALIQQTDLIEGTTKQGILAQYARLGLLEGDPLADEQPVRRHASPHHDHHQMHIDQHHADHQNSNHSNV</sequence>
<protein>
    <submittedName>
        <fullName evidence="3">Uncharacterized protein</fullName>
    </submittedName>
</protein>
<comment type="caution">
    <text evidence="3">The sequence shown here is derived from an EMBL/GenBank/DDBJ whole genome shotgun (WGS) entry which is preliminary data.</text>
</comment>
<feature type="compositionally biased region" description="Basic and acidic residues" evidence="1">
    <location>
        <begin position="162"/>
        <end position="174"/>
    </location>
</feature>
<organism evidence="3 4">
    <name type="scientific">Exiguobacterium undae</name>
    <dbReference type="NCBI Taxonomy" id="169177"/>
    <lineage>
        <taxon>Bacteria</taxon>
        <taxon>Bacillati</taxon>
        <taxon>Bacillota</taxon>
        <taxon>Bacilli</taxon>
        <taxon>Bacillales</taxon>
        <taxon>Bacillales Family XII. Incertae Sedis</taxon>
        <taxon>Exiguobacterium</taxon>
    </lineage>
</organism>
<keyword evidence="2" id="KW-1133">Transmembrane helix</keyword>
<feature type="compositionally biased region" description="Basic residues" evidence="1">
    <location>
        <begin position="151"/>
        <end position="161"/>
    </location>
</feature>
<reference evidence="3 4" key="1">
    <citation type="submission" date="2016-03" db="EMBL/GenBank/DDBJ databases">
        <authorList>
            <person name="Cho S.-Y."/>
            <person name="Lim S."/>
            <person name="Kim H."/>
            <person name="Soh E.H."/>
            <person name="Moon J.S."/>
        </authorList>
    </citation>
    <scope>NUCLEOTIDE SEQUENCE [LARGE SCALE GENOMIC DNA]</scope>
    <source>
        <strain evidence="3 4">KCTC 3810</strain>
    </source>
</reference>
<keyword evidence="2" id="KW-0472">Membrane</keyword>
<feature type="transmembrane region" description="Helical" evidence="2">
    <location>
        <begin position="27"/>
        <end position="51"/>
    </location>
</feature>